<dbReference type="PANTHER" id="PTHR12203">
    <property type="entry name" value="KDEL LYS-ASP-GLU-LEU CONTAINING - RELATED"/>
    <property type="match status" value="1"/>
</dbReference>
<gene>
    <name evidence="4" type="ORF">FIBSPDRAFT_723462</name>
</gene>
<dbReference type="Proteomes" id="UP000076532">
    <property type="component" value="Unassembled WGS sequence"/>
</dbReference>
<keyword evidence="5" id="KW-1185">Reference proteome</keyword>
<evidence type="ECO:0000313" key="4">
    <source>
        <dbReference type="EMBL" id="KZP32026.1"/>
    </source>
</evidence>
<reference evidence="4 5" key="1">
    <citation type="journal article" date="2016" name="Mol. Biol. Evol.">
        <title>Comparative Genomics of Early-Diverging Mushroom-Forming Fungi Provides Insights into the Origins of Lignocellulose Decay Capabilities.</title>
        <authorList>
            <person name="Nagy L.G."/>
            <person name="Riley R."/>
            <person name="Tritt A."/>
            <person name="Adam C."/>
            <person name="Daum C."/>
            <person name="Floudas D."/>
            <person name="Sun H."/>
            <person name="Yadav J.S."/>
            <person name="Pangilinan J."/>
            <person name="Larsson K.H."/>
            <person name="Matsuura K."/>
            <person name="Barry K."/>
            <person name="Labutti K."/>
            <person name="Kuo R."/>
            <person name="Ohm R.A."/>
            <person name="Bhattacharya S.S."/>
            <person name="Shirouzu T."/>
            <person name="Yoshinaga Y."/>
            <person name="Martin F.M."/>
            <person name="Grigoriev I.V."/>
            <person name="Hibbett D.S."/>
        </authorList>
    </citation>
    <scope>NUCLEOTIDE SEQUENCE [LARGE SCALE GENOMIC DNA]</scope>
    <source>
        <strain evidence="4 5">CBS 109695</strain>
    </source>
</reference>
<feature type="region of interest" description="Disordered" evidence="1">
    <location>
        <begin position="53"/>
        <end position="76"/>
    </location>
</feature>
<organism evidence="4 5">
    <name type="scientific">Athelia psychrophila</name>
    <dbReference type="NCBI Taxonomy" id="1759441"/>
    <lineage>
        <taxon>Eukaryota</taxon>
        <taxon>Fungi</taxon>
        <taxon>Dikarya</taxon>
        <taxon>Basidiomycota</taxon>
        <taxon>Agaricomycotina</taxon>
        <taxon>Agaricomycetes</taxon>
        <taxon>Agaricomycetidae</taxon>
        <taxon>Atheliales</taxon>
        <taxon>Atheliaceae</taxon>
        <taxon>Athelia</taxon>
    </lineage>
</organism>
<dbReference type="SMART" id="SM00672">
    <property type="entry name" value="CAP10"/>
    <property type="match status" value="1"/>
</dbReference>
<dbReference type="OrthoDB" id="541052at2759"/>
<name>A0A166UTX5_9AGAM</name>
<protein>
    <submittedName>
        <fullName evidence="4">Glycosyltransferase family 90 protein</fullName>
    </submittedName>
</protein>
<dbReference type="InterPro" id="IPR006598">
    <property type="entry name" value="CAP10"/>
</dbReference>
<evidence type="ECO:0000256" key="2">
    <source>
        <dbReference type="SAM" id="SignalP"/>
    </source>
</evidence>
<dbReference type="PANTHER" id="PTHR12203:SF118">
    <property type="entry name" value="BETA-1,2-XYLOSYLTRANSFERASE 1"/>
    <property type="match status" value="1"/>
</dbReference>
<keyword evidence="2" id="KW-0732">Signal</keyword>
<evidence type="ECO:0000256" key="1">
    <source>
        <dbReference type="SAM" id="MobiDB-lite"/>
    </source>
</evidence>
<accession>A0A166UTX5</accession>
<feature type="signal peptide" evidence="2">
    <location>
        <begin position="1"/>
        <end position="22"/>
    </location>
</feature>
<feature type="chain" id="PRO_5007880814" evidence="2">
    <location>
        <begin position="23"/>
        <end position="624"/>
    </location>
</feature>
<feature type="compositionally biased region" description="Basic residues" evidence="1">
    <location>
        <begin position="66"/>
        <end position="76"/>
    </location>
</feature>
<dbReference type="Pfam" id="PF05686">
    <property type="entry name" value="Glyco_transf_90"/>
    <property type="match status" value="1"/>
</dbReference>
<proteinExistence type="predicted"/>
<dbReference type="InterPro" id="IPR051091">
    <property type="entry name" value="O-Glucosyltr/Glycosyltrsf_90"/>
</dbReference>
<sequence>MVVVPCFATALVFVAFFKDAITDALSSSPLSSASPFTAVKTVTVVVEQPQTLLNEPEPTYNNAGQKRNKGSGKPTRQHIFRANGLMEVSTDGRHPLFELIERGEAKWDVKLKRQSKTLQEAVREYKRRHKRVPPKGFDHWWYWCEKHNVQLPDEYDQIYRDLEPFWGIDPVDLKLMQSQHESHLDSYTIGKDRIADPLSLLKVSFSYHGEGTSDKAHRSQAWEMIDTLKEVQEFIPPFRAVFSPHDNPNLFTDWEVRTQMVKAAAVRKYVDVSKLPEVKLNGWLAACDPKSPARQTPFNLDRPPPPPKKKTFIYDHVKAMDPCQHPTLLHHSGQYLAFNEGPIPDQLLIPQFSYSSTPMHHDIVPATPINWVEDTNEDEDVPWGEKDEERLLWRGTSTGVWHDDGTRWRPQQRIRLVDMANARAGTVSILPPRATRDERVGEPEEWKKARANPAMMDVVFAGKPNSCAEATCAIMKEEYRFSGEMMGKAEAGLYKYVFDTDGHGWSSRFKRLMVSRSLIFKSTIYPEWFAGRLQEYVHYIPIQLDYSDLYDVLAFFRGDLNGDNGHDDLAEKIASAGREWAKAYWRREDLTAYMFRLMLEYSRLMSLDREAASYKDPDASDDWD</sequence>
<evidence type="ECO:0000259" key="3">
    <source>
        <dbReference type="SMART" id="SM00672"/>
    </source>
</evidence>
<feature type="domain" description="Glycosyl transferase CAP10" evidence="3">
    <location>
        <begin position="336"/>
        <end position="608"/>
    </location>
</feature>
<feature type="compositionally biased region" description="Polar residues" evidence="1">
    <location>
        <begin position="53"/>
        <end position="65"/>
    </location>
</feature>
<evidence type="ECO:0000313" key="5">
    <source>
        <dbReference type="Proteomes" id="UP000076532"/>
    </source>
</evidence>
<dbReference type="AlphaFoldDB" id="A0A166UTX5"/>
<dbReference type="EMBL" id="KV417487">
    <property type="protein sequence ID" value="KZP32026.1"/>
    <property type="molecule type" value="Genomic_DNA"/>
</dbReference>